<dbReference type="AlphaFoldDB" id="A0A0R2LFE1"/>
<sequence length="178" mass="21129">MMTEEYVFNNKEDIVSYVYHSLSNPTPIKLQKTLYFLWAFYSATYGNIVYDKNSEFDSDARYPKNLFNPEFEAWRYGPVDNQVYSWDKGNVIETFRNNFQNKFDKNNRSDNSQDMEIKLFMDDLIKQIDLVNDFGLVDRSHEDKAYKAAYKEGAYHVPMNPEAIKEDYLGYVKHQAEI</sequence>
<gene>
    <name evidence="1" type="ORF">IV57_GL001429</name>
</gene>
<reference evidence="1 2" key="1">
    <citation type="journal article" date="2015" name="Genome Announc.">
        <title>Expanding the biotechnology potential of lactobacilli through comparative genomics of 213 strains and associated genera.</title>
        <authorList>
            <person name="Sun Z."/>
            <person name="Harris H.M."/>
            <person name="McCann A."/>
            <person name="Guo C."/>
            <person name="Argimon S."/>
            <person name="Zhang W."/>
            <person name="Yang X."/>
            <person name="Jeffery I.B."/>
            <person name="Cooney J.C."/>
            <person name="Kagawa T.F."/>
            <person name="Liu W."/>
            <person name="Song Y."/>
            <person name="Salvetti E."/>
            <person name="Wrobel A."/>
            <person name="Rasinkangas P."/>
            <person name="Parkhill J."/>
            <person name="Rea M.C."/>
            <person name="O'Sullivan O."/>
            <person name="Ritari J."/>
            <person name="Douillard F.P."/>
            <person name="Paul Ross R."/>
            <person name="Yang R."/>
            <person name="Briner A.E."/>
            <person name="Felis G.E."/>
            <person name="de Vos W.M."/>
            <person name="Barrangou R."/>
            <person name="Klaenhammer T.R."/>
            <person name="Caufield P.W."/>
            <person name="Cui Y."/>
            <person name="Zhang H."/>
            <person name="O'Toole P.W."/>
        </authorList>
    </citation>
    <scope>NUCLEOTIDE SEQUENCE [LARGE SCALE GENOMIC DNA]</scope>
    <source>
        <strain evidence="1 2">DSM 24716</strain>
    </source>
</reference>
<dbReference type="RefSeq" id="WP_236704306.1">
    <property type="nucleotide sequence ID" value="NZ_JQCF01000003.1"/>
</dbReference>
<proteinExistence type="predicted"/>
<dbReference type="Proteomes" id="UP000051006">
    <property type="component" value="Unassembled WGS sequence"/>
</dbReference>
<dbReference type="STRING" id="993692.IV57_GL001429"/>
<dbReference type="PATRIC" id="fig|993692.3.peg.1449"/>
<evidence type="ECO:0000313" key="1">
    <source>
        <dbReference type="EMBL" id="KRO00326.1"/>
    </source>
</evidence>
<comment type="caution">
    <text evidence="1">The sequence shown here is derived from an EMBL/GenBank/DDBJ whole genome shotgun (WGS) entry which is preliminary data.</text>
</comment>
<evidence type="ECO:0008006" key="3">
    <source>
        <dbReference type="Google" id="ProtNLM"/>
    </source>
</evidence>
<keyword evidence="2" id="KW-1185">Reference proteome</keyword>
<accession>A0A0R2LFE1</accession>
<dbReference type="EMBL" id="JQCF01000003">
    <property type="protein sequence ID" value="KRO00326.1"/>
    <property type="molecule type" value="Genomic_DNA"/>
</dbReference>
<organism evidence="1 2">
    <name type="scientific">Companilactobacillus kimchiensis</name>
    <dbReference type="NCBI Taxonomy" id="993692"/>
    <lineage>
        <taxon>Bacteria</taxon>
        <taxon>Bacillati</taxon>
        <taxon>Bacillota</taxon>
        <taxon>Bacilli</taxon>
        <taxon>Lactobacillales</taxon>
        <taxon>Lactobacillaceae</taxon>
        <taxon>Companilactobacillus</taxon>
    </lineage>
</organism>
<evidence type="ECO:0000313" key="2">
    <source>
        <dbReference type="Proteomes" id="UP000051006"/>
    </source>
</evidence>
<protein>
    <recommendedName>
        <fullName evidence="3">Antitoxin SocA-like Panacea domain-containing protein</fullName>
    </recommendedName>
</protein>
<name>A0A0R2LFE1_9LACO</name>